<dbReference type="EMBL" id="LPWF01000026">
    <property type="protein sequence ID" value="ODR97339.1"/>
    <property type="molecule type" value="Genomic_DNA"/>
</dbReference>
<keyword evidence="2" id="KW-1133">Transmembrane helix</keyword>
<feature type="region of interest" description="Disordered" evidence="1">
    <location>
        <begin position="130"/>
        <end position="167"/>
    </location>
</feature>
<feature type="transmembrane region" description="Helical" evidence="2">
    <location>
        <begin position="51"/>
        <end position="68"/>
    </location>
</feature>
<protein>
    <recommendedName>
        <fullName evidence="5">DUF2628 domain-containing protein</fullName>
    </recommendedName>
</protein>
<keyword evidence="4" id="KW-1185">Reference proteome</keyword>
<dbReference type="STRING" id="1774969.AUC69_11995"/>
<dbReference type="AlphaFoldDB" id="A0A1E3VV00"/>
<keyword evidence="2" id="KW-0812">Transmembrane</keyword>
<comment type="caution">
    <text evidence="3">The sequence shown here is derived from an EMBL/GenBank/DDBJ whole genome shotgun (WGS) entry which is preliminary data.</text>
</comment>
<evidence type="ECO:0000256" key="1">
    <source>
        <dbReference type="SAM" id="MobiDB-lite"/>
    </source>
</evidence>
<dbReference type="Pfam" id="PF10947">
    <property type="entry name" value="DUF2628"/>
    <property type="match status" value="1"/>
</dbReference>
<feature type="transmembrane region" description="Helical" evidence="2">
    <location>
        <begin position="74"/>
        <end position="91"/>
    </location>
</feature>
<evidence type="ECO:0000313" key="3">
    <source>
        <dbReference type="EMBL" id="ODR97339.1"/>
    </source>
</evidence>
<evidence type="ECO:0008006" key="5">
    <source>
        <dbReference type="Google" id="ProtNLM"/>
    </source>
</evidence>
<keyword evidence="2" id="KW-0472">Membrane</keyword>
<reference evidence="3 4" key="1">
    <citation type="journal article" date="2016" name="Environ. Microbiol.">
        <title>New Methyloceanibacter diversity from North Sea sediments includes methanotroph containing solely the soluble methane monooxygenase.</title>
        <authorList>
            <person name="Vekeman B."/>
            <person name="Kerckhof F.M."/>
            <person name="Cremers G."/>
            <person name="de Vos P."/>
            <person name="Vandamme P."/>
            <person name="Boon N."/>
            <person name="Op den Camp H.J."/>
            <person name="Heylen K."/>
        </authorList>
    </citation>
    <scope>NUCLEOTIDE SEQUENCE [LARGE SCALE GENOMIC DNA]</scope>
    <source>
        <strain evidence="3 4">R-67175</strain>
    </source>
</reference>
<evidence type="ECO:0000313" key="4">
    <source>
        <dbReference type="Proteomes" id="UP000094472"/>
    </source>
</evidence>
<gene>
    <name evidence="3" type="ORF">AUC69_11995</name>
</gene>
<dbReference type="InterPro" id="IPR024399">
    <property type="entry name" value="DUF2628"/>
</dbReference>
<name>A0A1E3VV00_9HYPH</name>
<dbReference type="Proteomes" id="UP000094472">
    <property type="component" value="Unassembled WGS sequence"/>
</dbReference>
<proteinExistence type="predicted"/>
<evidence type="ECO:0000256" key="2">
    <source>
        <dbReference type="SAM" id="Phobius"/>
    </source>
</evidence>
<accession>A0A1E3VV00</accession>
<organism evidence="3 4">
    <name type="scientific">Methyloceanibacter superfactus</name>
    <dbReference type="NCBI Taxonomy" id="1774969"/>
    <lineage>
        <taxon>Bacteria</taxon>
        <taxon>Pseudomonadati</taxon>
        <taxon>Pseudomonadota</taxon>
        <taxon>Alphaproteobacteria</taxon>
        <taxon>Hyphomicrobiales</taxon>
        <taxon>Hyphomicrobiaceae</taxon>
        <taxon>Methyloceanibacter</taxon>
    </lineage>
</organism>
<sequence length="167" mass="18979">MTVYSVYEPVSDDDDIAARADRVAFVKDGFSWLALIVPALWLLYHRMWIEFIVFMAIIFGLEWAFGAGRQGPEIVGWLSLAVTVLFAFEANDLRGAMLERRGYRFAGVATGRSRQEAERSFFTRWLRQQDRPRYAVPPPQQITPGTKPAAPPRRRDGDDVIGLFPQG</sequence>